<dbReference type="EMBL" id="CP002593">
    <property type="protein sequence ID" value="AEA24081.1"/>
    <property type="molecule type" value="Genomic_DNA"/>
</dbReference>
<dbReference type="InterPro" id="IPR050445">
    <property type="entry name" value="Bact_polysacc_biosynth/exp"/>
</dbReference>
<evidence type="ECO:0000256" key="3">
    <source>
        <dbReference type="ARBA" id="ARBA00006683"/>
    </source>
</evidence>
<dbReference type="eggNOG" id="COG3206">
    <property type="taxonomic scope" value="Bacteria"/>
</dbReference>
<feature type="transmembrane region" description="Helical" evidence="10">
    <location>
        <begin position="34"/>
        <end position="52"/>
    </location>
</feature>
<dbReference type="InterPro" id="IPR003856">
    <property type="entry name" value="LPS_length_determ_N"/>
</dbReference>
<dbReference type="GO" id="GO:0030527">
    <property type="term" value="F:structural constituent of chromatin"/>
    <property type="evidence" value="ECO:0007669"/>
    <property type="project" value="InterPro"/>
</dbReference>
<feature type="compositionally biased region" description="Low complexity" evidence="9">
    <location>
        <begin position="812"/>
        <end position="827"/>
    </location>
</feature>
<dbReference type="KEGG" id="pdx:Psed_1847"/>
<dbReference type="STRING" id="675635.Psed_1847"/>
<comment type="subcellular location">
    <subcellularLocation>
        <location evidence="2">Cell membrane</location>
        <topology evidence="2">Multi-pass membrane protein</topology>
    </subcellularLocation>
</comment>
<dbReference type="Pfam" id="PF07382">
    <property type="entry name" value="HC2"/>
    <property type="match status" value="1"/>
</dbReference>
<evidence type="ECO:0000256" key="10">
    <source>
        <dbReference type="SAM" id="Phobius"/>
    </source>
</evidence>
<proteinExistence type="inferred from homology"/>
<evidence type="ECO:0000259" key="11">
    <source>
        <dbReference type="Pfam" id="PF02706"/>
    </source>
</evidence>
<organism evidence="12 13">
    <name type="scientific">Pseudonocardia dioxanivorans (strain ATCC 55486 / DSM 44775 / JCM 13855 / CB1190)</name>
    <dbReference type="NCBI Taxonomy" id="675635"/>
    <lineage>
        <taxon>Bacteria</taxon>
        <taxon>Bacillati</taxon>
        <taxon>Actinomycetota</taxon>
        <taxon>Actinomycetes</taxon>
        <taxon>Pseudonocardiales</taxon>
        <taxon>Pseudonocardiaceae</taxon>
        <taxon>Pseudonocardia</taxon>
    </lineage>
</organism>
<accession>F4CR23</accession>
<evidence type="ECO:0000256" key="6">
    <source>
        <dbReference type="ARBA" id="ARBA00022692"/>
    </source>
</evidence>
<feature type="domain" description="Polysaccharide chain length determinant N-terminal" evidence="11">
    <location>
        <begin position="18"/>
        <end position="95"/>
    </location>
</feature>
<dbReference type="GO" id="GO:0003677">
    <property type="term" value="F:DNA binding"/>
    <property type="evidence" value="ECO:0007669"/>
    <property type="project" value="InterPro"/>
</dbReference>
<evidence type="ECO:0000256" key="5">
    <source>
        <dbReference type="ARBA" id="ARBA00022475"/>
    </source>
</evidence>
<protein>
    <submittedName>
        <fullName evidence="12">Lipopolysaccharide biosynthesis protein</fullName>
    </submittedName>
</protein>
<dbReference type="GO" id="GO:0030261">
    <property type="term" value="P:chromosome condensation"/>
    <property type="evidence" value="ECO:0007669"/>
    <property type="project" value="InterPro"/>
</dbReference>
<dbReference type="InterPro" id="IPR009970">
    <property type="entry name" value="HC2"/>
</dbReference>
<keyword evidence="13" id="KW-1185">Reference proteome</keyword>
<evidence type="ECO:0000256" key="2">
    <source>
        <dbReference type="ARBA" id="ARBA00004651"/>
    </source>
</evidence>
<evidence type="ECO:0000256" key="4">
    <source>
        <dbReference type="ARBA" id="ARBA00008424"/>
    </source>
</evidence>
<sequence>MKMFDLVPTGSETSTPLFDLHALVAGVRRRMRPWLLVALIGLLAGAALPIVMPGSATAAARIYVVDSDQTDTGEARMQTAVAIMQSSTVADAALRTLGSTMPTRDFIKTYTATSSGVNLVDLTVRAGNPATAVANATAIADAFVADHIGRAQAAADAYTQALQTRVADLRRQLAQLNRPGAAADPATQAQLQAQIDGLTQQTQQATLGAPEVVAGTRVIDAPHSTTRSLKSAMAINGGLGLLVGLMLGLLAALLLTVVGDRPVLRRDVSANLGASVVAQLGRRRLLLPGRPRRSRRDQERVVVELARSVRAESRDVVLVEVGVADVAAELATGIATELASDGGDVVVVDDLPGDTEHVAPEDGSTVRVVGGADHVRGAEHTAARVVGLTSAAPGTTWSGPLLDDSVAFVVVRAAGASTAWLHTVARRLDDAGVEVLGVVLVDPDPRDRSDGTLWTATHPELRARSAPEEARADRVVVATGTAPGTTDDADALPAAAADAVTEPRTESVAAQEVAAQEVAAQEVAAEKVAAEKAAAEKAAAEKAAAEKVAAEKVAAEKAAAEKVAAEKAAAEKAAAEKVAAEKAAAEKAAAEKAAAEKAAAEKAAAEAESPTVRIAAVAGAAMSSESSVFTVVESPTVRIPAVAGLSRKAGSGPASVVPLAVSTAGSDAHADSPTVRIAAVRGAGPSADDRTRPGGEPDHAPGPSGPPQGGPPSPTKGDATTGVTAAKGRSAPKSGPAATTRTGTDQADTAASATAEPAGAEPASGPPKTTRRGTRTKRSTTSTTGTSAKKDGTTRARAGRAGRRAARKDAAAETTANAATAEAQESAAAEEKAPAKPAARPRARKRSTSTRTAAPDGAADSEPFVPVVASTPADHRG</sequence>
<comment type="function">
    <text evidence="1">Might have a role in establishing the nucleoid structure of elementary bodies.</text>
</comment>
<evidence type="ECO:0000313" key="12">
    <source>
        <dbReference type="EMBL" id="AEA24081.1"/>
    </source>
</evidence>
<feature type="region of interest" description="Disordered" evidence="9">
    <location>
        <begin position="663"/>
        <end position="877"/>
    </location>
</feature>
<feature type="compositionally biased region" description="Low complexity" evidence="9">
    <location>
        <begin position="749"/>
        <end position="768"/>
    </location>
</feature>
<keyword evidence="6 10" id="KW-0812">Transmembrane</keyword>
<dbReference type="GO" id="GO:0005886">
    <property type="term" value="C:plasma membrane"/>
    <property type="evidence" value="ECO:0007669"/>
    <property type="project" value="UniProtKB-SubCell"/>
</dbReference>
<feature type="compositionally biased region" description="Basic residues" evidence="9">
    <location>
        <begin position="839"/>
        <end position="848"/>
    </location>
</feature>
<feature type="compositionally biased region" description="Polar residues" evidence="9">
    <location>
        <begin position="737"/>
        <end position="747"/>
    </location>
</feature>
<name>F4CR23_PSEUX</name>
<dbReference type="OrthoDB" id="3579861at2"/>
<feature type="compositionally biased region" description="Basic and acidic residues" evidence="9">
    <location>
        <begin position="589"/>
        <end position="605"/>
    </location>
</feature>
<dbReference type="PANTHER" id="PTHR32309">
    <property type="entry name" value="TYROSINE-PROTEIN KINASE"/>
    <property type="match status" value="1"/>
</dbReference>
<evidence type="ECO:0000256" key="8">
    <source>
        <dbReference type="ARBA" id="ARBA00023136"/>
    </source>
</evidence>
<dbReference type="AlphaFoldDB" id="F4CR23"/>
<reference evidence="12 13" key="1">
    <citation type="journal article" date="2011" name="J. Bacteriol.">
        <title>Genome sequence of the 1,4-dioxane-degrading Pseudonocardia dioxanivorans strain CB1190.</title>
        <authorList>
            <person name="Sales C.M."/>
            <person name="Mahendra S."/>
            <person name="Grostern A."/>
            <person name="Parales R.E."/>
            <person name="Goodwin L.A."/>
            <person name="Woyke T."/>
            <person name="Nolan M."/>
            <person name="Lapidus A."/>
            <person name="Chertkov O."/>
            <person name="Ovchinnikova G."/>
            <person name="Sczyrba A."/>
            <person name="Alvarez-Cohen L."/>
        </authorList>
    </citation>
    <scope>NUCLEOTIDE SEQUENCE [LARGE SCALE GENOMIC DNA]</scope>
    <source>
        <strain evidence="13">ATCC 55486 / DSM 44775 / JCM 13855 / CB1190</strain>
    </source>
</reference>
<keyword evidence="7 10" id="KW-1133">Transmembrane helix</keyword>
<comment type="similarity">
    <text evidence="4">Belongs to the histone H1/H5 family. HCT subfamily.</text>
</comment>
<evidence type="ECO:0000256" key="9">
    <source>
        <dbReference type="SAM" id="MobiDB-lite"/>
    </source>
</evidence>
<feature type="compositionally biased region" description="Basic residues" evidence="9">
    <location>
        <begin position="769"/>
        <end position="778"/>
    </location>
</feature>
<feature type="compositionally biased region" description="Pro residues" evidence="9">
    <location>
        <begin position="703"/>
        <end position="714"/>
    </location>
</feature>
<feature type="compositionally biased region" description="Basic residues" evidence="9">
    <location>
        <begin position="797"/>
        <end position="806"/>
    </location>
</feature>
<feature type="compositionally biased region" description="Basic and acidic residues" evidence="9">
    <location>
        <begin position="687"/>
        <end position="699"/>
    </location>
</feature>
<dbReference type="Pfam" id="PF02706">
    <property type="entry name" value="Wzz"/>
    <property type="match status" value="1"/>
</dbReference>
<gene>
    <name evidence="12" type="ordered locus">Psed_1847</name>
</gene>
<evidence type="ECO:0000313" key="13">
    <source>
        <dbReference type="Proteomes" id="UP000007809"/>
    </source>
</evidence>
<dbReference type="PANTHER" id="PTHR32309:SF31">
    <property type="entry name" value="CAPSULAR EXOPOLYSACCHARIDE FAMILY"/>
    <property type="match status" value="1"/>
</dbReference>
<dbReference type="HOGENOM" id="CLU_327851_0_0_11"/>
<evidence type="ECO:0000256" key="1">
    <source>
        <dbReference type="ARBA" id="ARBA00002344"/>
    </source>
</evidence>
<comment type="similarity">
    <text evidence="3">Belongs to the CpsC/CapA family.</text>
</comment>
<feature type="region of interest" description="Disordered" evidence="9">
    <location>
        <begin position="589"/>
        <end position="610"/>
    </location>
</feature>
<keyword evidence="8 10" id="KW-0472">Membrane</keyword>
<feature type="transmembrane region" description="Helical" evidence="10">
    <location>
        <begin position="237"/>
        <end position="259"/>
    </location>
</feature>
<keyword evidence="5" id="KW-1003">Cell membrane</keyword>
<dbReference type="Proteomes" id="UP000007809">
    <property type="component" value="Chromosome"/>
</dbReference>
<evidence type="ECO:0000256" key="7">
    <source>
        <dbReference type="ARBA" id="ARBA00022989"/>
    </source>
</evidence>